<keyword evidence="14" id="KW-1185">Reference proteome</keyword>
<feature type="active site" description="Proton donor" evidence="12">
    <location>
        <position position="272"/>
    </location>
</feature>
<dbReference type="AlphaFoldDB" id="A0A0M2RDB9"/>
<comment type="cofactor">
    <cofactor evidence="1 12">
        <name>Zn(2+)</name>
        <dbReference type="ChEBI" id="CHEBI:29105"/>
    </cofactor>
</comment>
<dbReference type="GO" id="GO:0046872">
    <property type="term" value="F:metal ion binding"/>
    <property type="evidence" value="ECO:0007669"/>
    <property type="project" value="UniProtKB-KW"/>
</dbReference>
<keyword evidence="10 12" id="KW-0443">Lipid metabolism</keyword>
<dbReference type="EMBL" id="LANI01000002">
    <property type="protein sequence ID" value="KKJ78449.1"/>
    <property type="molecule type" value="Genomic_DNA"/>
</dbReference>
<dbReference type="STRING" id="1549748.WH95_03995"/>
<evidence type="ECO:0000256" key="5">
    <source>
        <dbReference type="ARBA" id="ARBA00022516"/>
    </source>
</evidence>
<name>A0A0M2RDB9_9PROT</name>
<evidence type="ECO:0000256" key="7">
    <source>
        <dbReference type="ARBA" id="ARBA00022723"/>
    </source>
</evidence>
<evidence type="ECO:0000256" key="9">
    <source>
        <dbReference type="ARBA" id="ARBA00022833"/>
    </source>
</evidence>
<evidence type="ECO:0000256" key="8">
    <source>
        <dbReference type="ARBA" id="ARBA00022801"/>
    </source>
</evidence>
<dbReference type="GO" id="GO:0016746">
    <property type="term" value="F:acyltransferase activity"/>
    <property type="evidence" value="ECO:0007669"/>
    <property type="project" value="UniProtKB-KW"/>
</dbReference>
<evidence type="ECO:0000256" key="2">
    <source>
        <dbReference type="ARBA" id="ARBA00002923"/>
    </source>
</evidence>
<reference evidence="13 14" key="1">
    <citation type="submission" date="2015-03" db="EMBL/GenBank/DDBJ databases">
        <title>Genome sequence of Kiloniella sp. P1-1, isolated from the gut microflora of Pacific white shrimp, Penaeus vannamei.</title>
        <authorList>
            <person name="Shao Z."/>
            <person name="Wang L."/>
            <person name="Li X."/>
        </authorList>
    </citation>
    <scope>NUCLEOTIDE SEQUENCE [LARGE SCALE GENOMIC DNA]</scope>
    <source>
        <strain evidence="13 14">P1-1</strain>
    </source>
</reference>
<dbReference type="PANTHER" id="PTHR33694:SF1">
    <property type="entry name" value="UDP-3-O-ACYL-N-ACETYLGLUCOSAMINE DEACETYLASE 1, MITOCHONDRIAL-RELATED"/>
    <property type="match status" value="1"/>
</dbReference>
<keyword evidence="13" id="KW-0808">Transferase</keyword>
<comment type="caution">
    <text evidence="13">The sequence shown here is derived from an EMBL/GenBank/DDBJ whole genome shotgun (WGS) entry which is preliminary data.</text>
</comment>
<evidence type="ECO:0000256" key="3">
    <source>
        <dbReference type="ARBA" id="ARBA00005002"/>
    </source>
</evidence>
<evidence type="ECO:0000256" key="6">
    <source>
        <dbReference type="ARBA" id="ARBA00022556"/>
    </source>
</evidence>
<sequence>MKTNTAANRVLKQKTLKSAINCSGVGLHSGDNVVMTLHPAEPGTGIIFHRTDVAGKGAVIPATWEYAIESPLCTTLVKDDVKIGTIEHLMSALAGFGIDNCRIDINACEVPVMDGSSSPFVFLIECAGVVEQNAPKRAIRILKEVRDDEETRSGILSPAEGFSVSFEIDFDTQAIGRQELFMEVRPDHYKQEVSRARTFGFLHEADQLRKMGLARGGSLDNAIVIDGDTVMNEGGLRYGNEFVRHKILDSIGDLFLAGAPIIGHYHGIKSGHAQTYRLVKQLLSDNSAWEWATLPASESSIPVTSSFIAPERAVAASV</sequence>
<comment type="pathway">
    <text evidence="3 12">Glycolipid biosynthesis; lipid IV(A) biosynthesis; lipid IV(A) from (3R)-3-hydroxytetradecanoyl-[acyl-carrier-protein] and UDP-N-acetyl-alpha-D-glucosamine: step 2/6.</text>
</comment>
<evidence type="ECO:0000313" key="14">
    <source>
        <dbReference type="Proteomes" id="UP000034491"/>
    </source>
</evidence>
<feature type="binding site" evidence="12">
    <location>
        <position position="88"/>
    </location>
    <ligand>
        <name>Zn(2+)</name>
        <dbReference type="ChEBI" id="CHEBI:29105"/>
    </ligand>
</feature>
<dbReference type="PANTHER" id="PTHR33694">
    <property type="entry name" value="UDP-3-O-ACYL-N-ACETYLGLUCOSAMINE DEACETYLASE 1, MITOCHONDRIAL-RELATED"/>
    <property type="match status" value="1"/>
</dbReference>
<feature type="binding site" evidence="12">
    <location>
        <position position="249"/>
    </location>
    <ligand>
        <name>Zn(2+)</name>
        <dbReference type="ChEBI" id="CHEBI:29105"/>
    </ligand>
</feature>
<proteinExistence type="inferred from homology"/>
<evidence type="ECO:0000313" key="13">
    <source>
        <dbReference type="EMBL" id="KKJ78449.1"/>
    </source>
</evidence>
<evidence type="ECO:0000256" key="12">
    <source>
        <dbReference type="HAMAP-Rule" id="MF_00388"/>
    </source>
</evidence>
<dbReference type="GO" id="GO:0103117">
    <property type="term" value="F:UDP-3-O-acyl-N-acetylglucosamine deacetylase activity"/>
    <property type="evidence" value="ECO:0007669"/>
    <property type="project" value="UniProtKB-UniRule"/>
</dbReference>
<dbReference type="PATRIC" id="fig|1549748.8.peg.1408"/>
<comment type="catalytic activity">
    <reaction evidence="11 12">
        <text>a UDP-3-O-[(3R)-3-hydroxyacyl]-N-acetyl-alpha-D-glucosamine + H2O = a UDP-3-O-[(3R)-3-hydroxyacyl]-alpha-D-glucosamine + acetate</text>
        <dbReference type="Rhea" id="RHEA:67816"/>
        <dbReference type="ChEBI" id="CHEBI:15377"/>
        <dbReference type="ChEBI" id="CHEBI:30089"/>
        <dbReference type="ChEBI" id="CHEBI:137740"/>
        <dbReference type="ChEBI" id="CHEBI:173225"/>
        <dbReference type="EC" id="3.5.1.108"/>
    </reaction>
</comment>
<dbReference type="GO" id="GO:0016020">
    <property type="term" value="C:membrane"/>
    <property type="evidence" value="ECO:0007669"/>
    <property type="project" value="GOC"/>
</dbReference>
<keyword evidence="5 12" id="KW-0444">Lipid biosynthesis</keyword>
<evidence type="ECO:0000256" key="4">
    <source>
        <dbReference type="ARBA" id="ARBA00012745"/>
    </source>
</evidence>
<dbReference type="Gene3D" id="3.30.1700.10">
    <property type="entry name" value="lpxc deacetylase, domain 2"/>
    <property type="match status" value="1"/>
</dbReference>
<dbReference type="InterPro" id="IPR015870">
    <property type="entry name" value="UDP-acyl_N-AcGlcN_deAcase_N"/>
</dbReference>
<keyword evidence="8 12" id="KW-0378">Hydrolase</keyword>
<dbReference type="EC" id="3.5.1.108" evidence="4 12"/>
<keyword evidence="13" id="KW-0012">Acyltransferase</keyword>
<dbReference type="InterPro" id="IPR004463">
    <property type="entry name" value="UDP-acyl_GlcNac_deAcase"/>
</dbReference>
<protein>
    <recommendedName>
        <fullName evidence="4 12">UDP-3-O-acyl-N-acetylglucosamine deacetylase</fullName>
        <shortName evidence="12">UDP-3-O-acyl-GlcNAc deacetylase</shortName>
        <ecNumber evidence="4 12">3.5.1.108</ecNumber>
    </recommendedName>
    <alternativeName>
        <fullName evidence="12">UDP-3-O-[R-3-hydroxymyristoyl]-N-acetylglucosamine deacetylase</fullName>
    </alternativeName>
</protein>
<dbReference type="GO" id="GO:0009245">
    <property type="term" value="P:lipid A biosynthetic process"/>
    <property type="evidence" value="ECO:0007669"/>
    <property type="project" value="UniProtKB-UniRule"/>
</dbReference>
<dbReference type="OrthoDB" id="9802746at2"/>
<dbReference type="Proteomes" id="UP000034491">
    <property type="component" value="Unassembled WGS sequence"/>
</dbReference>
<keyword evidence="7 12" id="KW-0479">Metal-binding</keyword>
<evidence type="ECO:0000256" key="10">
    <source>
        <dbReference type="ARBA" id="ARBA00023098"/>
    </source>
</evidence>
<dbReference type="NCBIfam" id="TIGR00325">
    <property type="entry name" value="lpxC"/>
    <property type="match status" value="1"/>
</dbReference>
<keyword evidence="9 12" id="KW-0862">Zinc</keyword>
<dbReference type="SUPFAM" id="SSF54211">
    <property type="entry name" value="Ribosomal protein S5 domain 2-like"/>
    <property type="match status" value="2"/>
</dbReference>
<keyword evidence="6 12" id="KW-0441">Lipid A biosynthesis</keyword>
<comment type="function">
    <text evidence="2 12">Catalyzes the hydrolysis of UDP-3-O-myristoyl-N-acetylglucosamine to form UDP-3-O-myristoylglucosamine and acetate, the committed step in lipid A biosynthesis.</text>
</comment>
<dbReference type="HAMAP" id="MF_00388">
    <property type="entry name" value="LpxC"/>
    <property type="match status" value="1"/>
</dbReference>
<dbReference type="Gene3D" id="3.30.230.20">
    <property type="entry name" value="lpxc deacetylase, domain 1"/>
    <property type="match status" value="1"/>
</dbReference>
<dbReference type="RefSeq" id="WP_046503111.1">
    <property type="nucleotide sequence ID" value="NZ_LANI01000002.1"/>
</dbReference>
<evidence type="ECO:0000256" key="1">
    <source>
        <dbReference type="ARBA" id="ARBA00001947"/>
    </source>
</evidence>
<evidence type="ECO:0000256" key="11">
    <source>
        <dbReference type="ARBA" id="ARBA00024535"/>
    </source>
</evidence>
<dbReference type="UniPathway" id="UPA00359">
    <property type="reaction ID" value="UER00478"/>
</dbReference>
<organism evidence="13 14">
    <name type="scientific">Kiloniella litopenaei</name>
    <dbReference type="NCBI Taxonomy" id="1549748"/>
    <lineage>
        <taxon>Bacteria</taxon>
        <taxon>Pseudomonadati</taxon>
        <taxon>Pseudomonadota</taxon>
        <taxon>Alphaproteobacteria</taxon>
        <taxon>Rhodospirillales</taxon>
        <taxon>Kiloniellaceae</taxon>
        <taxon>Kiloniella</taxon>
    </lineage>
</organism>
<dbReference type="InterPro" id="IPR020568">
    <property type="entry name" value="Ribosomal_Su5_D2-typ_SF"/>
</dbReference>
<dbReference type="Pfam" id="PF03331">
    <property type="entry name" value="LpxC"/>
    <property type="match status" value="1"/>
</dbReference>
<dbReference type="InterPro" id="IPR011334">
    <property type="entry name" value="UDP-acyl_GlcNac_deAcase_C"/>
</dbReference>
<comment type="similarity">
    <text evidence="12">Belongs to the LpxC family.</text>
</comment>
<accession>A0A0M2RDB9</accession>
<feature type="binding site" evidence="12">
    <location>
        <position position="245"/>
    </location>
    <ligand>
        <name>Zn(2+)</name>
        <dbReference type="ChEBI" id="CHEBI:29105"/>
    </ligand>
</feature>
<gene>
    <name evidence="12" type="primary">lpxC</name>
    <name evidence="13" type="ORF">WH95_03995</name>
</gene>